<dbReference type="STRING" id="1179773.BN6_08190"/>
<evidence type="ECO:0000313" key="7">
    <source>
        <dbReference type="EMBL" id="CCH28148.1"/>
    </source>
</evidence>
<dbReference type="Pfam" id="PF08386">
    <property type="entry name" value="Abhydrolase_4"/>
    <property type="match status" value="1"/>
</dbReference>
<dbReference type="eggNOG" id="COG0596">
    <property type="taxonomic scope" value="Bacteria"/>
</dbReference>
<feature type="chain" id="PRO_5003835682" evidence="4">
    <location>
        <begin position="27"/>
        <end position="504"/>
    </location>
</feature>
<dbReference type="SUPFAM" id="SSF53474">
    <property type="entry name" value="alpha/beta-Hydrolases"/>
    <property type="match status" value="1"/>
</dbReference>
<dbReference type="OrthoDB" id="4447445at2"/>
<evidence type="ECO:0000256" key="4">
    <source>
        <dbReference type="SAM" id="SignalP"/>
    </source>
</evidence>
<proteinExistence type="inferred from homology"/>
<protein>
    <submittedName>
        <fullName evidence="7">TAP domain containing protein</fullName>
    </submittedName>
</protein>
<dbReference type="PANTHER" id="PTHR43248:SF29">
    <property type="entry name" value="TRIPEPTIDYL AMINOPEPTIDASE"/>
    <property type="match status" value="1"/>
</dbReference>
<evidence type="ECO:0000259" key="6">
    <source>
        <dbReference type="Pfam" id="PF08386"/>
    </source>
</evidence>
<feature type="domain" description="AB hydrolase-1" evidence="5">
    <location>
        <begin position="101"/>
        <end position="272"/>
    </location>
</feature>
<reference evidence="7 8" key="1">
    <citation type="journal article" date="2012" name="BMC Genomics">
        <title>Complete genome sequence of Saccharothrix espanaensis DSM 44229T and comparison to the other completely sequenced Pseudonocardiaceae.</title>
        <authorList>
            <person name="Strobel T."/>
            <person name="Al-Dilaimi A."/>
            <person name="Blom J."/>
            <person name="Gessner A."/>
            <person name="Kalinowski J."/>
            <person name="Luzhetska M."/>
            <person name="Puhler A."/>
            <person name="Szczepanowski R."/>
            <person name="Bechthold A."/>
            <person name="Ruckert C."/>
        </authorList>
    </citation>
    <scope>NUCLEOTIDE SEQUENCE [LARGE SCALE GENOMIC DNA]</scope>
    <source>
        <strain evidence="8">ATCC 51144 / DSM 44229 / JCM 9112 / NBRC 15066 / NRRL 15764</strain>
    </source>
</reference>
<dbReference type="PANTHER" id="PTHR43248">
    <property type="entry name" value="2-SUCCINYL-6-HYDROXY-2,4-CYCLOHEXADIENE-1-CARBOXYLATE SYNTHASE"/>
    <property type="match status" value="1"/>
</dbReference>
<sequence>MARLHTTLAALAVATGLLAGVGSAVAAPAGESARGGLSRFYDQRLDWKSCDDGLLDASGAQCADVTVPLDYQQPRGRTITVAISRLKATDPAQRRGIMLSNPGGPGGPGLAMMARIKGTMSPAVQARYDLVGMDPRGVGRSTPIDCGWPEAFMQRSAGYDRAAFDRSVAFAADRARRCAEKEGGRLPHITTRNTARDMDVVRGAMGEKRISYLGWSYGTYLGAVYTQMFPQRTDRFVLDSAIDPAEYGTEVTRAMGAPSEAVLDDWAAWTARRDAEYHLGTTGKQVRGAVEGLVRQAAKAPIKVGDYAVDAHVLPFLLAGPLPSPGQYAGYTQYVRQLLDAAAGAPVVPGGELEASLTAVFRPGAATDDDAQAAVFCGDVSYPRDPEWYWKKVQRSRAAQPVFGAFVNNITACAFWAKPREERTVVRNDRPALIVQATGDFRTAYGQGVGLHKAMTGSRLVTLKDVAVHGVFGRYPDKCAEDAVNTYLADGRLPAQNITCHAGK</sequence>
<dbReference type="InterPro" id="IPR013595">
    <property type="entry name" value="Pept_S33_TAP-like_C"/>
</dbReference>
<dbReference type="AlphaFoldDB" id="K0JVE6"/>
<dbReference type="EMBL" id="HE804045">
    <property type="protein sequence ID" value="CCH28148.1"/>
    <property type="molecule type" value="Genomic_DNA"/>
</dbReference>
<keyword evidence="3" id="KW-0378">Hydrolase</keyword>
<dbReference type="InterPro" id="IPR029058">
    <property type="entry name" value="AB_hydrolase_fold"/>
</dbReference>
<dbReference type="BioCyc" id="SESP1179773:BN6_RS04040-MONOMER"/>
<accession>K0JVE6</accession>
<keyword evidence="8" id="KW-1185">Reference proteome</keyword>
<feature type="domain" description="Peptidase S33 tripeptidyl aminopeptidase-like C-terminal" evidence="6">
    <location>
        <begin position="401"/>
        <end position="500"/>
    </location>
</feature>
<dbReference type="GO" id="GO:0016787">
    <property type="term" value="F:hydrolase activity"/>
    <property type="evidence" value="ECO:0007669"/>
    <property type="project" value="UniProtKB-KW"/>
</dbReference>
<evidence type="ECO:0000256" key="3">
    <source>
        <dbReference type="ARBA" id="ARBA00022801"/>
    </source>
</evidence>
<evidence type="ECO:0000256" key="2">
    <source>
        <dbReference type="ARBA" id="ARBA00022729"/>
    </source>
</evidence>
<evidence type="ECO:0000313" key="8">
    <source>
        <dbReference type="Proteomes" id="UP000006281"/>
    </source>
</evidence>
<dbReference type="InterPro" id="IPR000073">
    <property type="entry name" value="AB_hydrolase_1"/>
</dbReference>
<dbReference type="KEGG" id="sesp:BN6_08190"/>
<organism evidence="7 8">
    <name type="scientific">Saccharothrix espanaensis (strain ATCC 51144 / DSM 44229 / JCM 9112 / NBRC 15066 / NRRL 15764)</name>
    <dbReference type="NCBI Taxonomy" id="1179773"/>
    <lineage>
        <taxon>Bacteria</taxon>
        <taxon>Bacillati</taxon>
        <taxon>Actinomycetota</taxon>
        <taxon>Actinomycetes</taxon>
        <taxon>Pseudonocardiales</taxon>
        <taxon>Pseudonocardiaceae</taxon>
        <taxon>Saccharothrix</taxon>
    </lineage>
</organism>
<dbReference type="InterPro" id="IPR051601">
    <property type="entry name" value="Serine_prot/Carboxylest_S33"/>
</dbReference>
<evidence type="ECO:0000259" key="5">
    <source>
        <dbReference type="Pfam" id="PF00561"/>
    </source>
</evidence>
<dbReference type="PATRIC" id="fig|1179773.3.peg.824"/>
<dbReference type="Gene3D" id="3.40.50.1820">
    <property type="entry name" value="alpha/beta hydrolase"/>
    <property type="match status" value="2"/>
</dbReference>
<dbReference type="Proteomes" id="UP000006281">
    <property type="component" value="Chromosome"/>
</dbReference>
<comment type="similarity">
    <text evidence="1">Belongs to the peptidase S33 family.</text>
</comment>
<dbReference type="RefSeq" id="WP_015098262.1">
    <property type="nucleotide sequence ID" value="NC_019673.1"/>
</dbReference>
<gene>
    <name evidence="7" type="ordered locus">BN6_08190</name>
</gene>
<keyword evidence="2 4" id="KW-0732">Signal</keyword>
<dbReference type="Pfam" id="PF00561">
    <property type="entry name" value="Abhydrolase_1"/>
    <property type="match status" value="1"/>
</dbReference>
<evidence type="ECO:0000256" key="1">
    <source>
        <dbReference type="ARBA" id="ARBA00010088"/>
    </source>
</evidence>
<dbReference type="HOGENOM" id="CLU_013364_3_2_11"/>
<name>K0JVE6_SACES</name>
<feature type="signal peptide" evidence="4">
    <location>
        <begin position="1"/>
        <end position="26"/>
    </location>
</feature>